<evidence type="ECO:0000256" key="6">
    <source>
        <dbReference type="HAMAP-Rule" id="MF_00074"/>
    </source>
</evidence>
<dbReference type="OrthoDB" id="9808773at2"/>
<dbReference type="GO" id="GO:0005829">
    <property type="term" value="C:cytosol"/>
    <property type="evidence" value="ECO:0007669"/>
    <property type="project" value="TreeGrafter"/>
</dbReference>
<gene>
    <name evidence="6 7" type="primary">rsmG</name>
    <name evidence="7" type="ORF">E0L93_11725</name>
</gene>
<dbReference type="NCBIfam" id="TIGR00138">
    <property type="entry name" value="rsmG_gidB"/>
    <property type="match status" value="1"/>
</dbReference>
<dbReference type="Gene3D" id="3.40.50.150">
    <property type="entry name" value="Vaccinia Virus protein VP39"/>
    <property type="match status" value="1"/>
</dbReference>
<evidence type="ECO:0000313" key="8">
    <source>
        <dbReference type="Proteomes" id="UP000295244"/>
    </source>
</evidence>
<dbReference type="Proteomes" id="UP000295244">
    <property type="component" value="Unassembled WGS sequence"/>
</dbReference>
<reference evidence="7 8" key="1">
    <citation type="submission" date="2019-03" db="EMBL/GenBank/DDBJ databases">
        <title>Whole genome sequence of a novel Rubrobacter taiwanensis strain, isolated from Yellowstone National Park.</title>
        <authorList>
            <person name="Freed S."/>
            <person name="Ramaley R.F."/>
            <person name="Kyndt J.A."/>
        </authorList>
    </citation>
    <scope>NUCLEOTIDE SEQUENCE [LARGE SCALE GENOMIC DNA]</scope>
    <source>
        <strain evidence="7 8">Yellowstone</strain>
    </source>
</reference>
<comment type="subcellular location">
    <subcellularLocation>
        <location evidence="6">Cytoplasm</location>
    </subcellularLocation>
</comment>
<dbReference type="EC" id="2.1.1.-" evidence="6"/>
<dbReference type="SUPFAM" id="SSF53335">
    <property type="entry name" value="S-adenosyl-L-methionine-dependent methyltransferases"/>
    <property type="match status" value="1"/>
</dbReference>
<keyword evidence="8" id="KW-1185">Reference proteome</keyword>
<dbReference type="HAMAP" id="MF_00074">
    <property type="entry name" value="16SrRNA_methyltr_G"/>
    <property type="match status" value="1"/>
</dbReference>
<dbReference type="RefSeq" id="WP_132692134.1">
    <property type="nucleotide sequence ID" value="NZ_SKBU01000020.1"/>
</dbReference>
<feature type="binding site" evidence="6">
    <location>
        <begin position="102"/>
        <end position="104"/>
    </location>
    <ligand>
        <name>S-adenosyl-L-methionine</name>
        <dbReference type="ChEBI" id="CHEBI:59789"/>
    </ligand>
</feature>
<keyword evidence="2 6" id="KW-0698">rRNA processing</keyword>
<comment type="caution">
    <text evidence="7">The sequence shown here is derived from an EMBL/GenBank/DDBJ whole genome shotgun (WGS) entry which is preliminary data.</text>
</comment>
<feature type="binding site" evidence="6">
    <location>
        <position position="79"/>
    </location>
    <ligand>
        <name>S-adenosyl-L-methionine</name>
        <dbReference type="ChEBI" id="CHEBI:59789"/>
    </ligand>
</feature>
<feature type="binding site" evidence="6">
    <location>
        <position position="149"/>
    </location>
    <ligand>
        <name>S-adenosyl-L-methionine</name>
        <dbReference type="ChEBI" id="CHEBI:59789"/>
    </ligand>
</feature>
<accession>A0A4R1BFM1</accession>
<evidence type="ECO:0000256" key="1">
    <source>
        <dbReference type="ARBA" id="ARBA00022490"/>
    </source>
</evidence>
<dbReference type="GO" id="GO:0070043">
    <property type="term" value="F:rRNA (guanine-N7-)-methyltransferase activity"/>
    <property type="evidence" value="ECO:0007669"/>
    <property type="project" value="UniProtKB-UniRule"/>
</dbReference>
<comment type="similarity">
    <text evidence="6">Belongs to the methyltransferase superfamily. RNA methyltransferase RsmG family.</text>
</comment>
<evidence type="ECO:0000256" key="5">
    <source>
        <dbReference type="ARBA" id="ARBA00022691"/>
    </source>
</evidence>
<sequence>MKREVWEELREAARCFGFDLDRRRLGLFERYADLLLGYREANVVGVRDLRTLVRKHFVDSLSCLLVEGVRRAGLIADVGSGGGLPGVPVKIVRSGAGVVLIEATSRKCVFLRRVVEELGLEGVEVENGRAEELARRDDLRGLFDAVLVRAVAELPVVAEYSVPFLREGGVLVAMKGRISGEELTAGALAATELGAGLEEVREVPEVPGVFEGMERRLVVIRKMGVTPARYPRRAGVPRKRPLGVTGGS</sequence>
<name>A0A4R1BFM1_9ACTN</name>
<feature type="binding site" evidence="6">
    <location>
        <position position="84"/>
    </location>
    <ligand>
        <name>S-adenosyl-L-methionine</name>
        <dbReference type="ChEBI" id="CHEBI:59789"/>
    </ligand>
</feature>
<proteinExistence type="inferred from homology"/>
<dbReference type="PANTHER" id="PTHR31760">
    <property type="entry name" value="S-ADENOSYL-L-METHIONINE-DEPENDENT METHYLTRANSFERASES SUPERFAMILY PROTEIN"/>
    <property type="match status" value="1"/>
</dbReference>
<keyword evidence="3 6" id="KW-0489">Methyltransferase</keyword>
<organism evidence="7 8">
    <name type="scientific">Rubrobacter taiwanensis</name>
    <dbReference type="NCBI Taxonomy" id="185139"/>
    <lineage>
        <taxon>Bacteria</taxon>
        <taxon>Bacillati</taxon>
        <taxon>Actinomycetota</taxon>
        <taxon>Rubrobacteria</taxon>
        <taxon>Rubrobacterales</taxon>
        <taxon>Rubrobacteraceae</taxon>
        <taxon>Rubrobacter</taxon>
    </lineage>
</organism>
<dbReference type="EMBL" id="SKBU01000020">
    <property type="protein sequence ID" value="TCJ15917.1"/>
    <property type="molecule type" value="Genomic_DNA"/>
</dbReference>
<dbReference type="Pfam" id="PF02527">
    <property type="entry name" value="GidB"/>
    <property type="match status" value="1"/>
</dbReference>
<evidence type="ECO:0000256" key="3">
    <source>
        <dbReference type="ARBA" id="ARBA00022603"/>
    </source>
</evidence>
<comment type="function">
    <text evidence="6">Specifically methylates the N7 position of a guanine in 16S rRNA.</text>
</comment>
<evidence type="ECO:0000313" key="7">
    <source>
        <dbReference type="EMBL" id="TCJ15917.1"/>
    </source>
</evidence>
<protein>
    <recommendedName>
        <fullName evidence="6">Ribosomal RNA small subunit methyltransferase G</fullName>
        <ecNumber evidence="6">2.1.1.-</ecNumber>
    </recommendedName>
    <alternativeName>
        <fullName evidence="6">16S rRNA 7-methylguanosine methyltransferase</fullName>
        <shortName evidence="6">16S rRNA m7G methyltransferase</shortName>
    </alternativeName>
</protein>
<keyword evidence="5 6" id="KW-0949">S-adenosyl-L-methionine</keyword>
<dbReference type="AlphaFoldDB" id="A0A4R1BFM1"/>
<dbReference type="PIRSF" id="PIRSF003078">
    <property type="entry name" value="GidB"/>
    <property type="match status" value="1"/>
</dbReference>
<dbReference type="InterPro" id="IPR003682">
    <property type="entry name" value="rRNA_ssu_MeTfrase_G"/>
</dbReference>
<keyword evidence="4 6" id="KW-0808">Transferase</keyword>
<dbReference type="InterPro" id="IPR029063">
    <property type="entry name" value="SAM-dependent_MTases_sf"/>
</dbReference>
<evidence type="ECO:0000256" key="4">
    <source>
        <dbReference type="ARBA" id="ARBA00022679"/>
    </source>
</evidence>
<feature type="binding site" evidence="6">
    <location>
        <begin position="130"/>
        <end position="131"/>
    </location>
    <ligand>
        <name>S-adenosyl-L-methionine</name>
        <dbReference type="ChEBI" id="CHEBI:59789"/>
    </ligand>
</feature>
<keyword evidence="1 6" id="KW-0963">Cytoplasm</keyword>
<evidence type="ECO:0000256" key="2">
    <source>
        <dbReference type="ARBA" id="ARBA00022552"/>
    </source>
</evidence>
<dbReference type="PANTHER" id="PTHR31760:SF0">
    <property type="entry name" value="S-ADENOSYL-L-METHIONINE-DEPENDENT METHYLTRANSFERASES SUPERFAMILY PROTEIN"/>
    <property type="match status" value="1"/>
</dbReference>